<name>A0A443RTE6_9ACAR</name>
<evidence type="ECO:0000256" key="1">
    <source>
        <dbReference type="ARBA" id="ARBA00022786"/>
    </source>
</evidence>
<dbReference type="InterPro" id="IPR035983">
    <property type="entry name" value="Hect_E3_ubiquitin_ligase"/>
</dbReference>
<dbReference type="Proteomes" id="UP000288716">
    <property type="component" value="Unassembled WGS sequence"/>
</dbReference>
<dbReference type="InterPro" id="IPR042469">
    <property type="entry name" value="HECTD3"/>
</dbReference>
<comment type="caution">
    <text evidence="4">The sequence shown here is derived from an EMBL/GenBank/DDBJ whole genome shotgun (WGS) entry which is preliminary data.</text>
</comment>
<dbReference type="PANTHER" id="PTHR46654">
    <property type="entry name" value="E3 UBIQUITIN-PROTEIN LIGASE HECTD3"/>
    <property type="match status" value="1"/>
</dbReference>
<sequence>YILLHTFSELYMSTFSLFDLDNKLNPNLDWLRKLLISSVKESVFRKVIQATMVREVQHGPLIELNRMGRLRKKLSPEDIQNDQSRNKTVFSQMVSKYHLLTDECLLLPHRAWKVKFSGESVDDCGGGYSESIAEMCDELQNGSLMLLILTPNGRDESGTNRDCFIFNPCSKSSLELKMFRFLGVLMGIAIRTGSPLNLSLAEPVWSQLVGLKLSNAAIA</sequence>
<feature type="non-terminal residue" evidence="4">
    <location>
        <position position="1"/>
    </location>
</feature>
<evidence type="ECO:0000259" key="3">
    <source>
        <dbReference type="PROSITE" id="PS50237"/>
    </source>
</evidence>
<dbReference type="VEuPathDB" id="VectorBase:LDEU013409"/>
<dbReference type="EMBL" id="NCKV01036809">
    <property type="protein sequence ID" value="RWS18631.1"/>
    <property type="molecule type" value="Genomic_DNA"/>
</dbReference>
<proteinExistence type="predicted"/>
<dbReference type="GO" id="GO:0009966">
    <property type="term" value="P:regulation of signal transduction"/>
    <property type="evidence" value="ECO:0007669"/>
    <property type="project" value="UniProtKB-ARBA"/>
</dbReference>
<keyword evidence="1 2" id="KW-0833">Ubl conjugation pathway</keyword>
<dbReference type="PANTHER" id="PTHR46654:SF1">
    <property type="entry name" value="E3 UBIQUITIN-PROTEIN LIGASE HECTD3"/>
    <property type="match status" value="1"/>
</dbReference>
<dbReference type="STRING" id="299467.A0A443RTE6"/>
<protein>
    <submittedName>
        <fullName evidence="4">E3 ubiquitin-protein ligase HERC2-like protein</fullName>
    </submittedName>
</protein>
<keyword evidence="5" id="KW-1185">Reference proteome</keyword>
<dbReference type="AlphaFoldDB" id="A0A443RTE6"/>
<dbReference type="GO" id="GO:0004842">
    <property type="term" value="F:ubiquitin-protein transferase activity"/>
    <property type="evidence" value="ECO:0007669"/>
    <property type="project" value="InterPro"/>
</dbReference>
<gene>
    <name evidence="4" type="ORF">B4U80_12458</name>
</gene>
<dbReference type="OrthoDB" id="239701at2759"/>
<dbReference type="Gene3D" id="3.90.1750.10">
    <property type="entry name" value="Hect, E3 ligase catalytic domains"/>
    <property type="match status" value="1"/>
</dbReference>
<feature type="domain" description="HECT" evidence="3">
    <location>
        <begin position="102"/>
        <end position="219"/>
    </location>
</feature>
<dbReference type="PROSITE" id="PS50237">
    <property type="entry name" value="HECT"/>
    <property type="match status" value="1"/>
</dbReference>
<comment type="caution">
    <text evidence="2">Lacks conserved residue(s) required for the propagation of feature annotation.</text>
</comment>
<dbReference type="SUPFAM" id="SSF56204">
    <property type="entry name" value="Hect, E3 ligase catalytic domain"/>
    <property type="match status" value="1"/>
</dbReference>
<dbReference type="InterPro" id="IPR000569">
    <property type="entry name" value="HECT_dom"/>
</dbReference>
<dbReference type="Pfam" id="PF00632">
    <property type="entry name" value="HECT"/>
    <property type="match status" value="1"/>
</dbReference>
<reference evidence="4 5" key="1">
    <citation type="journal article" date="2018" name="Gigascience">
        <title>Genomes of trombidid mites reveal novel predicted allergens and laterally-transferred genes associated with secondary metabolism.</title>
        <authorList>
            <person name="Dong X."/>
            <person name="Chaisiri K."/>
            <person name="Xia D."/>
            <person name="Armstrong S.D."/>
            <person name="Fang Y."/>
            <person name="Donnelly M.J."/>
            <person name="Kadowaki T."/>
            <person name="McGarry J.W."/>
            <person name="Darby A.C."/>
            <person name="Makepeace B.L."/>
        </authorList>
    </citation>
    <scope>NUCLEOTIDE SEQUENCE [LARGE SCALE GENOMIC DNA]</scope>
    <source>
        <strain evidence="4">UoL-UT</strain>
    </source>
</reference>
<evidence type="ECO:0000313" key="4">
    <source>
        <dbReference type="EMBL" id="RWS18631.1"/>
    </source>
</evidence>
<organism evidence="4 5">
    <name type="scientific">Leptotrombidium deliense</name>
    <dbReference type="NCBI Taxonomy" id="299467"/>
    <lineage>
        <taxon>Eukaryota</taxon>
        <taxon>Metazoa</taxon>
        <taxon>Ecdysozoa</taxon>
        <taxon>Arthropoda</taxon>
        <taxon>Chelicerata</taxon>
        <taxon>Arachnida</taxon>
        <taxon>Acari</taxon>
        <taxon>Acariformes</taxon>
        <taxon>Trombidiformes</taxon>
        <taxon>Prostigmata</taxon>
        <taxon>Anystina</taxon>
        <taxon>Parasitengona</taxon>
        <taxon>Trombiculoidea</taxon>
        <taxon>Trombiculidae</taxon>
        <taxon>Leptotrombidium</taxon>
    </lineage>
</organism>
<evidence type="ECO:0000313" key="5">
    <source>
        <dbReference type="Proteomes" id="UP000288716"/>
    </source>
</evidence>
<evidence type="ECO:0000256" key="2">
    <source>
        <dbReference type="PROSITE-ProRule" id="PRU00104"/>
    </source>
</evidence>
<accession>A0A443RTE6</accession>
<feature type="non-terminal residue" evidence="4">
    <location>
        <position position="219"/>
    </location>
</feature>